<dbReference type="InterPro" id="IPR036259">
    <property type="entry name" value="MFS_trans_sf"/>
</dbReference>
<dbReference type="Proteomes" id="UP000016924">
    <property type="component" value="Unassembled WGS sequence"/>
</dbReference>
<dbReference type="PROSITE" id="PS00216">
    <property type="entry name" value="SUGAR_TRANSPORT_1"/>
    <property type="match status" value="1"/>
</dbReference>
<dbReference type="GeneID" id="19902272"/>
<dbReference type="InterPro" id="IPR005828">
    <property type="entry name" value="MFS_sugar_transport-like"/>
</dbReference>
<feature type="transmembrane region" description="Helical" evidence="8">
    <location>
        <begin position="514"/>
        <end position="534"/>
    </location>
</feature>
<comment type="similarity">
    <text evidence="2">Belongs to the major facilitator superfamily. Sugar transporter (TC 2.A.1.1) family.</text>
</comment>
<feature type="transmembrane region" description="Helical" evidence="8">
    <location>
        <begin position="478"/>
        <end position="494"/>
    </location>
</feature>
<reference evidence="11" key="1">
    <citation type="submission" date="2012-06" db="EMBL/GenBank/DDBJ databases">
        <title>The genome sequence of Coniosporium apollinis CBS 100218.</title>
        <authorList>
            <consortium name="The Broad Institute Genome Sequencing Platform"/>
            <person name="Cuomo C."/>
            <person name="Gorbushina A."/>
            <person name="Noack S."/>
            <person name="Walker B."/>
            <person name="Young S.K."/>
            <person name="Zeng Q."/>
            <person name="Gargeya S."/>
            <person name="Fitzgerald M."/>
            <person name="Haas B."/>
            <person name="Abouelleil A."/>
            <person name="Alvarado L."/>
            <person name="Arachchi H.M."/>
            <person name="Berlin A.M."/>
            <person name="Chapman S.B."/>
            <person name="Goldberg J."/>
            <person name="Griggs A."/>
            <person name="Gujja S."/>
            <person name="Hansen M."/>
            <person name="Howarth C."/>
            <person name="Imamovic A."/>
            <person name="Larimer J."/>
            <person name="McCowan C."/>
            <person name="Montmayeur A."/>
            <person name="Murphy C."/>
            <person name="Neiman D."/>
            <person name="Pearson M."/>
            <person name="Priest M."/>
            <person name="Roberts A."/>
            <person name="Saif S."/>
            <person name="Shea T."/>
            <person name="Sisk P."/>
            <person name="Sykes S."/>
            <person name="Wortman J."/>
            <person name="Nusbaum C."/>
            <person name="Birren B."/>
        </authorList>
    </citation>
    <scope>NUCLEOTIDE SEQUENCE [LARGE SCALE GENOMIC DNA]</scope>
    <source>
        <strain evidence="11">CBS 100218</strain>
    </source>
</reference>
<dbReference type="OMA" id="MPLYNRD"/>
<dbReference type="PANTHER" id="PTHR48020">
    <property type="entry name" value="PROTON MYO-INOSITOL COTRANSPORTER"/>
    <property type="match status" value="1"/>
</dbReference>
<feature type="region of interest" description="Disordered" evidence="7">
    <location>
        <begin position="634"/>
        <end position="681"/>
    </location>
</feature>
<evidence type="ECO:0000256" key="5">
    <source>
        <dbReference type="ARBA" id="ARBA00022989"/>
    </source>
</evidence>
<feature type="transmembrane region" description="Helical" evidence="8">
    <location>
        <begin position="272"/>
        <end position="292"/>
    </location>
</feature>
<dbReference type="GO" id="GO:0016020">
    <property type="term" value="C:membrane"/>
    <property type="evidence" value="ECO:0007669"/>
    <property type="project" value="UniProtKB-SubCell"/>
</dbReference>
<feature type="transmembrane region" description="Helical" evidence="8">
    <location>
        <begin position="239"/>
        <end position="260"/>
    </location>
</feature>
<evidence type="ECO:0000256" key="8">
    <source>
        <dbReference type="SAM" id="Phobius"/>
    </source>
</evidence>
<dbReference type="InterPro" id="IPR003663">
    <property type="entry name" value="Sugar/inositol_transpt"/>
</dbReference>
<feature type="transmembrane region" description="Helical" evidence="8">
    <location>
        <begin position="546"/>
        <end position="565"/>
    </location>
</feature>
<dbReference type="Pfam" id="PF00083">
    <property type="entry name" value="Sugar_tr"/>
    <property type="match status" value="2"/>
</dbReference>
<keyword evidence="4 8" id="KW-0812">Transmembrane</keyword>
<evidence type="ECO:0000313" key="10">
    <source>
        <dbReference type="EMBL" id="EON65722.1"/>
    </source>
</evidence>
<protein>
    <recommendedName>
        <fullName evidence="9">Major facilitator superfamily (MFS) profile domain-containing protein</fullName>
    </recommendedName>
</protein>
<keyword evidence="3" id="KW-0813">Transport</keyword>
<feature type="transmembrane region" description="Helical" evidence="8">
    <location>
        <begin position="452"/>
        <end position="471"/>
    </location>
</feature>
<accession>R7YUY7</accession>
<feature type="transmembrane region" description="Helical" evidence="8">
    <location>
        <begin position="98"/>
        <end position="115"/>
    </location>
</feature>
<dbReference type="EMBL" id="JH767575">
    <property type="protein sequence ID" value="EON65722.1"/>
    <property type="molecule type" value="Genomic_DNA"/>
</dbReference>
<dbReference type="InterPro" id="IPR050814">
    <property type="entry name" value="Myo-inositol_Transporter"/>
</dbReference>
<keyword evidence="5 8" id="KW-1133">Transmembrane helix</keyword>
<evidence type="ECO:0000256" key="2">
    <source>
        <dbReference type="ARBA" id="ARBA00010992"/>
    </source>
</evidence>
<evidence type="ECO:0000256" key="6">
    <source>
        <dbReference type="ARBA" id="ARBA00023136"/>
    </source>
</evidence>
<feature type="compositionally biased region" description="Basic and acidic residues" evidence="7">
    <location>
        <begin position="651"/>
        <end position="681"/>
    </location>
</feature>
<gene>
    <name evidence="10" type="ORF">W97_04961</name>
</gene>
<feature type="transmembrane region" description="Helical" evidence="8">
    <location>
        <begin position="420"/>
        <end position="440"/>
    </location>
</feature>
<comment type="subcellular location">
    <subcellularLocation>
        <location evidence="1">Membrane</location>
        <topology evidence="1">Multi-pass membrane protein</topology>
    </subcellularLocation>
</comment>
<dbReference type="NCBIfam" id="TIGR00879">
    <property type="entry name" value="SP"/>
    <property type="match status" value="1"/>
</dbReference>
<dbReference type="SUPFAM" id="SSF103473">
    <property type="entry name" value="MFS general substrate transporter"/>
    <property type="match status" value="1"/>
</dbReference>
<dbReference type="OrthoDB" id="5290825at2759"/>
<evidence type="ECO:0000259" key="9">
    <source>
        <dbReference type="PROSITE" id="PS50850"/>
    </source>
</evidence>
<evidence type="ECO:0000256" key="1">
    <source>
        <dbReference type="ARBA" id="ARBA00004141"/>
    </source>
</evidence>
<dbReference type="GO" id="GO:0015798">
    <property type="term" value="P:myo-inositol transport"/>
    <property type="evidence" value="ECO:0007669"/>
    <property type="project" value="UniProtKB-ARBA"/>
</dbReference>
<name>R7YUY7_CONA1</name>
<dbReference type="PRINTS" id="PR00171">
    <property type="entry name" value="SUGRTRNSPORT"/>
</dbReference>
<dbReference type="PANTHER" id="PTHR48020:SF25">
    <property type="entry name" value="SUGAR TRANSPORTER, PUTATIVE (AFU_ORTHOLOGUE AFUA_7G05830)-RELATED"/>
    <property type="match status" value="1"/>
</dbReference>
<dbReference type="RefSeq" id="XP_007781039.1">
    <property type="nucleotide sequence ID" value="XM_007782849.1"/>
</dbReference>
<dbReference type="AlphaFoldDB" id="R7YUY7"/>
<evidence type="ECO:0000256" key="3">
    <source>
        <dbReference type="ARBA" id="ARBA00022448"/>
    </source>
</evidence>
<dbReference type="STRING" id="1168221.R7YUY7"/>
<dbReference type="HOGENOM" id="CLU_001265_43_5_1"/>
<feature type="domain" description="Major facilitator superfamily (MFS) profile" evidence="9">
    <location>
        <begin position="102"/>
        <end position="569"/>
    </location>
</feature>
<keyword evidence="11" id="KW-1185">Reference proteome</keyword>
<keyword evidence="6 8" id="KW-0472">Membrane</keyword>
<dbReference type="GO" id="GO:0015791">
    <property type="term" value="P:polyol transmembrane transport"/>
    <property type="evidence" value="ECO:0007669"/>
    <property type="project" value="UniProtKB-ARBA"/>
</dbReference>
<organism evidence="10 11">
    <name type="scientific">Coniosporium apollinis (strain CBS 100218)</name>
    <name type="common">Rock-inhabiting black yeast</name>
    <dbReference type="NCBI Taxonomy" id="1168221"/>
    <lineage>
        <taxon>Eukaryota</taxon>
        <taxon>Fungi</taxon>
        <taxon>Dikarya</taxon>
        <taxon>Ascomycota</taxon>
        <taxon>Pezizomycotina</taxon>
        <taxon>Dothideomycetes</taxon>
        <taxon>Dothideomycetes incertae sedis</taxon>
        <taxon>Coniosporium</taxon>
    </lineage>
</organism>
<evidence type="ECO:0000256" key="7">
    <source>
        <dbReference type="SAM" id="MobiDB-lite"/>
    </source>
</evidence>
<dbReference type="InterPro" id="IPR020846">
    <property type="entry name" value="MFS_dom"/>
</dbReference>
<evidence type="ECO:0000256" key="4">
    <source>
        <dbReference type="ARBA" id="ARBA00022692"/>
    </source>
</evidence>
<evidence type="ECO:0000313" key="11">
    <source>
        <dbReference type="Proteomes" id="UP000016924"/>
    </source>
</evidence>
<dbReference type="InterPro" id="IPR005829">
    <property type="entry name" value="Sugar_transporter_CS"/>
</dbReference>
<dbReference type="GO" id="GO:0022857">
    <property type="term" value="F:transmembrane transporter activity"/>
    <property type="evidence" value="ECO:0007669"/>
    <property type="project" value="InterPro"/>
</dbReference>
<feature type="transmembrane region" description="Helical" evidence="8">
    <location>
        <begin position="178"/>
        <end position="199"/>
    </location>
</feature>
<dbReference type="eggNOG" id="KOG0254">
    <property type="taxonomic scope" value="Eukaryota"/>
</dbReference>
<dbReference type="PROSITE" id="PS50850">
    <property type="entry name" value="MFS"/>
    <property type="match status" value="1"/>
</dbReference>
<proteinExistence type="inferred from homology"/>
<dbReference type="Gene3D" id="1.20.1250.20">
    <property type="entry name" value="MFS general substrate transporter like domains"/>
    <property type="match status" value="1"/>
</dbReference>
<sequence length="681" mass="76738">MAEEDQRTREPPDVFITNPFLDWDQKRTNDEIASFVKMSGLLDDDTYIRRGAFLAQDPHAFDHPRNDGLTLRRDKDEAVYLALENTERKLEKFKQTRQLYFLVAICSLGAAVQGWDETAVNGAQLYFVDAYKIRDPNGEWGDTNGRQGLINSAPYLCCALSCWLTYPLNRYLGRRGTIFLTCLISSISCLGQAFCQTWQQQFVARLILGLGIGPKSATIPIYAAECAPANIRGALVVMWQMWTAFGIMCGFIAGVALRHLPADFSHPQSLGWRLMLASPMILPLIVCMYIYFVPESPRWLLAKAQQGDEEKYQKAFAALCSLRYTKIQAARDLFTIHHALKAQREKMKMVKPLRELFTVGRNRRALTASVLVMIFQQFCGVNILARDLGRVTSDTLTLSHVQAYYSSDVLSAAGFSPEHAVVISMGFGIINFLFALPAVWTIDSFGRRNLLLSTFPFLALFQLFVAVAFQFEGTAQKILVVVGMYLFAVAYSPGEGPVPFVYSSESMPLYNRDFGMGLVTAVNWFFNFLLAITWPEFWITFGKTGAFCWYAGWCVVGWVAILLFVPETKGLTLEDLDKVFEIPTAKHMAHGFAQVRYFVQYYIRRRRSRCCRPVLVGKDDDGCPKPMVYDDGGVPIGEAFDDAGASETSSVEERALDDRPDGDGSKEKRLARGTYERRKDD</sequence>